<evidence type="ECO:0000313" key="1">
    <source>
        <dbReference type="EMBL" id="CBH98707.1"/>
    </source>
</evidence>
<dbReference type="PANTHER" id="PTHR37691:SF1">
    <property type="entry name" value="BLR3518 PROTEIN"/>
    <property type="match status" value="1"/>
</dbReference>
<name>E6PUV0_9ZZZZ</name>
<sequence>MGLAQAANPSMLKDFNFDKPTFIHDLPFAQYKLVLQIDDDNPALWNLALNNAQNVLDYFGQEKVRIIIVAFGPGLKMFLKDSPVGGRIAAQNAEGIEFDACHNTMEAMAKKIGHMPVLVPEAVIVPAGVVRIMQLEKAGFAYIRP</sequence>
<dbReference type="SUPFAM" id="SSF75169">
    <property type="entry name" value="DsrEFH-like"/>
    <property type="match status" value="1"/>
</dbReference>
<reference evidence="1" key="1">
    <citation type="submission" date="2009-10" db="EMBL/GenBank/DDBJ databases">
        <title>Diversity of trophic interactions inside an arsenic-rich microbial ecosystem.</title>
        <authorList>
            <person name="Bertin P.N."/>
            <person name="Heinrich-Salmeron A."/>
            <person name="Pelletier E."/>
            <person name="Goulhen-Chollet F."/>
            <person name="Arsene-Ploetze F."/>
            <person name="Gallien S."/>
            <person name="Calteau A."/>
            <person name="Vallenet D."/>
            <person name="Casiot C."/>
            <person name="Chane-Woon-Ming B."/>
            <person name="Giloteaux L."/>
            <person name="Barakat M."/>
            <person name="Bonnefoy V."/>
            <person name="Bruneel O."/>
            <person name="Chandler M."/>
            <person name="Cleiss J."/>
            <person name="Duran R."/>
            <person name="Elbaz-Poulichet F."/>
            <person name="Fonknechten N."/>
            <person name="Lauga B."/>
            <person name="Mornico D."/>
            <person name="Ortet P."/>
            <person name="Schaeffer C."/>
            <person name="Siguier P."/>
            <person name="Alexander Thil Smith A."/>
            <person name="Van Dorsselaer A."/>
            <person name="Weissenbach J."/>
            <person name="Medigue C."/>
            <person name="Le Paslier D."/>
        </authorList>
    </citation>
    <scope>NUCLEOTIDE SEQUENCE</scope>
</reference>
<dbReference type="InterPro" id="IPR027396">
    <property type="entry name" value="DsrEFH-like"/>
</dbReference>
<organism evidence="1">
    <name type="scientific">mine drainage metagenome</name>
    <dbReference type="NCBI Taxonomy" id="410659"/>
    <lineage>
        <taxon>unclassified sequences</taxon>
        <taxon>metagenomes</taxon>
        <taxon>ecological metagenomes</taxon>
    </lineage>
</organism>
<dbReference type="Gene3D" id="3.40.1260.10">
    <property type="entry name" value="DsrEFH-like"/>
    <property type="match status" value="1"/>
</dbReference>
<dbReference type="EMBL" id="CABM01000060">
    <property type="protein sequence ID" value="CBH98707.1"/>
    <property type="molecule type" value="Genomic_DNA"/>
</dbReference>
<proteinExistence type="predicted"/>
<gene>
    <name evidence="1" type="ORF">CARN2_4189</name>
</gene>
<evidence type="ECO:0008006" key="2">
    <source>
        <dbReference type="Google" id="ProtNLM"/>
    </source>
</evidence>
<dbReference type="PANTHER" id="PTHR37691">
    <property type="entry name" value="BLR3518 PROTEIN"/>
    <property type="match status" value="1"/>
</dbReference>
<protein>
    <recommendedName>
        <fullName evidence="2">DsrE/DsrF-like family protein</fullName>
    </recommendedName>
</protein>
<accession>E6PUV0</accession>
<comment type="caution">
    <text evidence="1">The sequence shown here is derived from an EMBL/GenBank/DDBJ whole genome shotgun (WGS) entry which is preliminary data.</text>
</comment>
<dbReference type="AlphaFoldDB" id="E6PUV0"/>